<dbReference type="Proteomes" id="UP001595528">
    <property type="component" value="Unassembled WGS sequence"/>
</dbReference>
<organism evidence="1 2">
    <name type="scientific">Marinibaculum pumilum</name>
    <dbReference type="NCBI Taxonomy" id="1766165"/>
    <lineage>
        <taxon>Bacteria</taxon>
        <taxon>Pseudomonadati</taxon>
        <taxon>Pseudomonadota</taxon>
        <taxon>Alphaproteobacteria</taxon>
        <taxon>Rhodospirillales</taxon>
        <taxon>Rhodospirillaceae</taxon>
        <taxon>Marinibaculum</taxon>
    </lineage>
</organism>
<protein>
    <submittedName>
        <fullName evidence="1">Uncharacterized protein</fullName>
    </submittedName>
</protein>
<dbReference type="RefSeq" id="WP_379906748.1">
    <property type="nucleotide sequence ID" value="NZ_JBHRTR010000054.1"/>
</dbReference>
<comment type="caution">
    <text evidence="1">The sequence shown here is derived from an EMBL/GenBank/DDBJ whole genome shotgun (WGS) entry which is preliminary data.</text>
</comment>
<evidence type="ECO:0000313" key="1">
    <source>
        <dbReference type="EMBL" id="MFC3231281.1"/>
    </source>
</evidence>
<sequence length="183" mass="18924">MAVLALIGTMLADLPPVAAGGVPVERVTATLADSFGLAPSEPCDAASCLAGVHRGNPDIQMEVQVEADGTVRGAFLLFPLIMIPPLAQQRGAVAEGQIMALAASLRFVANASGERVSDGSDLSALDHDGAVLRYIRFRDRVAAFQAGEIAAPPLDTVAVPGGMLLTFRLLPPGNLAGIVLHRH</sequence>
<evidence type="ECO:0000313" key="2">
    <source>
        <dbReference type="Proteomes" id="UP001595528"/>
    </source>
</evidence>
<accession>A0ABV7L9B5</accession>
<name>A0ABV7L9B5_9PROT</name>
<proteinExistence type="predicted"/>
<reference evidence="2" key="1">
    <citation type="journal article" date="2019" name="Int. J. Syst. Evol. Microbiol.">
        <title>The Global Catalogue of Microorganisms (GCM) 10K type strain sequencing project: providing services to taxonomists for standard genome sequencing and annotation.</title>
        <authorList>
            <consortium name="The Broad Institute Genomics Platform"/>
            <consortium name="The Broad Institute Genome Sequencing Center for Infectious Disease"/>
            <person name="Wu L."/>
            <person name="Ma J."/>
        </authorList>
    </citation>
    <scope>NUCLEOTIDE SEQUENCE [LARGE SCALE GENOMIC DNA]</scope>
    <source>
        <strain evidence="2">KCTC 42964</strain>
    </source>
</reference>
<dbReference type="EMBL" id="JBHRTR010000054">
    <property type="protein sequence ID" value="MFC3231281.1"/>
    <property type="molecule type" value="Genomic_DNA"/>
</dbReference>
<gene>
    <name evidence="1" type="ORF">ACFOGJ_28795</name>
</gene>
<keyword evidence="2" id="KW-1185">Reference proteome</keyword>